<dbReference type="AlphaFoldDB" id="A0A4Q9GGJ5"/>
<dbReference type="PANTHER" id="PTHR11895">
    <property type="entry name" value="TRANSAMIDASE"/>
    <property type="match status" value="1"/>
</dbReference>
<name>A0A4Q9GGJ5_9HYPH</name>
<evidence type="ECO:0000259" key="5">
    <source>
        <dbReference type="Pfam" id="PF01425"/>
    </source>
</evidence>
<gene>
    <name evidence="6" type="ORF">EYR15_11585</name>
</gene>
<dbReference type="Pfam" id="PF01425">
    <property type="entry name" value="Amidase"/>
    <property type="match status" value="1"/>
</dbReference>
<dbReference type="Proteomes" id="UP000291613">
    <property type="component" value="Unassembled WGS sequence"/>
</dbReference>
<sequence length="469" mass="49672">MTEPLDLTAGEIANGVARGRFSAVEIVEASLARAHAAARDFNAFVVIRDEAALVAARLADEAVQAKKPLGPLHGVPFLAKDLTPTAGDITTLGSWSSGDYVPESSALIVRRLQEAGGILVGKTTSPEFAHSSLTWSPRYGATRNPRAPDRTPGGSSGGSAASVAAGVVPFAEGTDMGGSIRIPASFCGVVGLKPSLGRIPMTILPSLFDDISHFGPLARTVDDAARFMAVAAGPSDEDPLSLPLAFDLAATAPRDLSGMRFALSMDLGFYAVAPGVEAAVRRAVDAIRNAGGVVDEIKLPWTRAVLDRWIDLWAVFMSAYFGDRLEAFRERMDPAIVELIEQGRALGATEYKRIELLRSAMWRDLARIHAEYDALLCPTCAITAPPIEARDGEFMAEDEAGKLLGLDMTCPFNMTPHCPALSLPVGRAADGLPVGLQIVGRRYQDEALLGVARSIERLGLDATSRAAAL</sequence>
<dbReference type="InterPro" id="IPR020556">
    <property type="entry name" value="Amidase_CS"/>
</dbReference>
<dbReference type="PANTHER" id="PTHR11895:SF7">
    <property type="entry name" value="GLUTAMYL-TRNA(GLN) AMIDOTRANSFERASE SUBUNIT A, MITOCHONDRIAL"/>
    <property type="match status" value="1"/>
</dbReference>
<dbReference type="GO" id="GO:0003824">
    <property type="term" value="F:catalytic activity"/>
    <property type="evidence" value="ECO:0007669"/>
    <property type="project" value="InterPro"/>
</dbReference>
<evidence type="ECO:0000256" key="1">
    <source>
        <dbReference type="ARBA" id="ARBA00003871"/>
    </source>
</evidence>
<proteinExistence type="inferred from homology"/>
<accession>A0A4Q9GGJ5</accession>
<dbReference type="InterPro" id="IPR036928">
    <property type="entry name" value="AS_sf"/>
</dbReference>
<comment type="function">
    <text evidence="1">Hydrolyzes indole-3-acetamide (IAM) into indole-3-acetic acid (IAA).</text>
</comment>
<dbReference type="InterPro" id="IPR000120">
    <property type="entry name" value="Amidase"/>
</dbReference>
<evidence type="ECO:0000313" key="6">
    <source>
        <dbReference type="EMBL" id="TBN52471.1"/>
    </source>
</evidence>
<evidence type="ECO:0000313" key="7">
    <source>
        <dbReference type="Proteomes" id="UP000291613"/>
    </source>
</evidence>
<protein>
    <recommendedName>
        <fullName evidence="3">Indoleacetamide hydrolase</fullName>
    </recommendedName>
</protein>
<comment type="similarity">
    <text evidence="2">Belongs to the amidase family.</text>
</comment>
<organism evidence="6 7">
    <name type="scientific">Hansschlegelia quercus</name>
    <dbReference type="NCBI Taxonomy" id="2528245"/>
    <lineage>
        <taxon>Bacteria</taxon>
        <taxon>Pseudomonadati</taxon>
        <taxon>Pseudomonadota</taxon>
        <taxon>Alphaproteobacteria</taxon>
        <taxon>Hyphomicrobiales</taxon>
        <taxon>Methylopilaceae</taxon>
        <taxon>Hansschlegelia</taxon>
    </lineage>
</organism>
<comment type="caution">
    <text evidence="6">The sequence shown here is derived from an EMBL/GenBank/DDBJ whole genome shotgun (WGS) entry which is preliminary data.</text>
</comment>
<reference evidence="6 7" key="1">
    <citation type="submission" date="2019-02" db="EMBL/GenBank/DDBJ databases">
        <title>Hansschlegelia quercus sp. nov., a novel methylotrophic bacterium from buds of oak (Quercus robur L.).</title>
        <authorList>
            <person name="Agafonova N.V."/>
            <person name="Kaparullina E.N."/>
            <person name="Grouzdev D.S."/>
            <person name="Doronina N.V."/>
        </authorList>
    </citation>
    <scope>NUCLEOTIDE SEQUENCE [LARGE SCALE GENOMIC DNA]</scope>
    <source>
        <strain evidence="6 7">Dub</strain>
    </source>
</reference>
<feature type="domain" description="Amidase" evidence="5">
    <location>
        <begin position="25"/>
        <end position="449"/>
    </location>
</feature>
<dbReference type="PROSITE" id="PS00571">
    <property type="entry name" value="AMIDASES"/>
    <property type="match status" value="1"/>
</dbReference>
<dbReference type="InterPro" id="IPR023631">
    <property type="entry name" value="Amidase_dom"/>
</dbReference>
<evidence type="ECO:0000256" key="3">
    <source>
        <dbReference type="ARBA" id="ARBA00021874"/>
    </source>
</evidence>
<dbReference type="RefSeq" id="WP_131003705.1">
    <property type="nucleotide sequence ID" value="NZ_JBHSZR010000013.1"/>
</dbReference>
<dbReference type="OrthoDB" id="9814821at2"/>
<dbReference type="Gene3D" id="3.90.1300.10">
    <property type="entry name" value="Amidase signature (AS) domain"/>
    <property type="match status" value="1"/>
</dbReference>
<dbReference type="SUPFAM" id="SSF75304">
    <property type="entry name" value="Amidase signature (AS) enzymes"/>
    <property type="match status" value="1"/>
</dbReference>
<dbReference type="EMBL" id="SIUB01000005">
    <property type="protein sequence ID" value="TBN52471.1"/>
    <property type="molecule type" value="Genomic_DNA"/>
</dbReference>
<evidence type="ECO:0000256" key="2">
    <source>
        <dbReference type="ARBA" id="ARBA00009199"/>
    </source>
</evidence>
<evidence type="ECO:0000256" key="4">
    <source>
        <dbReference type="SAM" id="MobiDB-lite"/>
    </source>
</evidence>
<keyword evidence="7" id="KW-1185">Reference proteome</keyword>
<feature type="region of interest" description="Disordered" evidence="4">
    <location>
        <begin position="135"/>
        <end position="160"/>
    </location>
</feature>